<name>R9AIK0_WALI9</name>
<dbReference type="KEGG" id="wic:J056_003704"/>
<sequence>MNRQQGYRRLLKSAQSAAWKSRRSQKQLHRLLRNEFQVAGAFGGSEELTTRVKATEHFHREATNTGTTAHKVIKNITDIYHSHTSPKNTRNRRKTVAAGRWNALDPPQPTATTKAAQKMHLKHAEAVDRMRYINRAPLWLGEVVAQAEQTSGVILGRLRGGEGGEGKGDER</sequence>
<dbReference type="GeneID" id="20376656"/>
<dbReference type="OMA" id="DRMRYIN"/>
<reference evidence="2" key="1">
    <citation type="journal article" date="2013" name="BMC Genomics">
        <title>Genome and transcriptome sequencing of the halophilic fungus Wallemia ichthyophaga: haloadaptations present and absent.</title>
        <authorList>
            <person name="Zajc J."/>
            <person name="Liu Y."/>
            <person name="Dai W."/>
            <person name="Yang Z."/>
            <person name="Hu J."/>
            <person name="Gostincar C."/>
            <person name="Gunde-Cimerman N."/>
        </authorList>
    </citation>
    <scope>NUCLEOTIDE SEQUENCE [LARGE SCALE GENOMIC DNA]</scope>
    <source>
        <strain evidence="2">EXF-994 / CBS 113033</strain>
    </source>
</reference>
<organism evidence="1 2">
    <name type="scientific">Wallemia ichthyophaga (strain EXF-994 / CBS 113033)</name>
    <dbReference type="NCBI Taxonomy" id="1299270"/>
    <lineage>
        <taxon>Eukaryota</taxon>
        <taxon>Fungi</taxon>
        <taxon>Dikarya</taxon>
        <taxon>Basidiomycota</taxon>
        <taxon>Wallemiomycotina</taxon>
        <taxon>Wallemiomycetes</taxon>
        <taxon>Wallemiales</taxon>
        <taxon>Wallemiaceae</taxon>
        <taxon>Wallemia</taxon>
    </lineage>
</organism>
<gene>
    <name evidence="1" type="ORF">J056_003704</name>
</gene>
<dbReference type="Proteomes" id="UP000014064">
    <property type="component" value="Unassembled WGS sequence"/>
</dbReference>
<evidence type="ECO:0000313" key="2">
    <source>
        <dbReference type="Proteomes" id="UP000014064"/>
    </source>
</evidence>
<dbReference type="EMBL" id="KE007228">
    <property type="protein sequence ID" value="EOR02028.1"/>
    <property type="molecule type" value="Genomic_DNA"/>
</dbReference>
<proteinExistence type="predicted"/>
<dbReference type="AlphaFoldDB" id="R9AIK0"/>
<accession>R9AIK0</accession>
<dbReference type="RefSeq" id="XP_009267195.1">
    <property type="nucleotide sequence ID" value="XM_009268920.1"/>
</dbReference>
<dbReference type="OrthoDB" id="3361897at2759"/>
<keyword evidence="2" id="KW-1185">Reference proteome</keyword>
<evidence type="ECO:0000313" key="1">
    <source>
        <dbReference type="EMBL" id="EOR02028.1"/>
    </source>
</evidence>
<dbReference type="HOGENOM" id="CLU_1564105_0_0_1"/>
<protein>
    <submittedName>
        <fullName evidence="1">Uncharacterized protein</fullName>
    </submittedName>
</protein>